<gene>
    <name evidence="1" type="ORF">EDB95_4835</name>
</gene>
<proteinExistence type="predicted"/>
<evidence type="ECO:0000313" key="1">
    <source>
        <dbReference type="EMBL" id="TDW96998.1"/>
    </source>
</evidence>
<dbReference type="EMBL" id="SODV01000002">
    <property type="protein sequence ID" value="TDW96998.1"/>
    <property type="molecule type" value="Genomic_DNA"/>
</dbReference>
<organism evidence="1 2">
    <name type="scientific">Dinghuibacter silviterrae</name>
    <dbReference type="NCBI Taxonomy" id="1539049"/>
    <lineage>
        <taxon>Bacteria</taxon>
        <taxon>Pseudomonadati</taxon>
        <taxon>Bacteroidota</taxon>
        <taxon>Chitinophagia</taxon>
        <taxon>Chitinophagales</taxon>
        <taxon>Chitinophagaceae</taxon>
        <taxon>Dinghuibacter</taxon>
    </lineage>
</organism>
<reference evidence="1 2" key="1">
    <citation type="submission" date="2019-03" db="EMBL/GenBank/DDBJ databases">
        <title>Genomic Encyclopedia of Type Strains, Phase IV (KMG-IV): sequencing the most valuable type-strain genomes for metagenomic binning, comparative biology and taxonomic classification.</title>
        <authorList>
            <person name="Goeker M."/>
        </authorList>
    </citation>
    <scope>NUCLEOTIDE SEQUENCE [LARGE SCALE GENOMIC DNA]</scope>
    <source>
        <strain evidence="1 2">DSM 100059</strain>
    </source>
</reference>
<protein>
    <submittedName>
        <fullName evidence="1">Uncharacterized protein</fullName>
    </submittedName>
</protein>
<keyword evidence="2" id="KW-1185">Reference proteome</keyword>
<comment type="caution">
    <text evidence="1">The sequence shown here is derived from an EMBL/GenBank/DDBJ whole genome shotgun (WGS) entry which is preliminary data.</text>
</comment>
<accession>A0A4R8DHR0</accession>
<dbReference type="Proteomes" id="UP000294498">
    <property type="component" value="Unassembled WGS sequence"/>
</dbReference>
<name>A0A4R8DHR0_9BACT</name>
<dbReference type="AlphaFoldDB" id="A0A4R8DHR0"/>
<sequence>MKIVPIFVARSSDDGLWSIQLDGETKNEFKIFFSLVNDINWLYNFFDRNKADLHGGFFGSITSEIAVLRTLNEAEKMEDLLYDFLEEGFNGSVNNLQHLFKPLNNFEYTIANHQKSKARIRNGWLRVYAIRLAKNCYLVTGGAIKLSADMKRDHLQLELKKLELSKQFLRFHGIDYPEDLNNYNDE</sequence>
<evidence type="ECO:0000313" key="2">
    <source>
        <dbReference type="Proteomes" id="UP000294498"/>
    </source>
</evidence>